<evidence type="ECO:0000259" key="6">
    <source>
        <dbReference type="Pfam" id="PF01058"/>
    </source>
</evidence>
<keyword evidence="5" id="KW-0004">4Fe-4S</keyword>
<feature type="domain" description="NADH:ubiquinone oxidoreductase-like 20kDa subunit" evidence="6">
    <location>
        <begin position="55"/>
        <end position="163"/>
    </location>
</feature>
<evidence type="ECO:0000313" key="7">
    <source>
        <dbReference type="EMBL" id="CUR52591.1"/>
    </source>
</evidence>
<dbReference type="AlphaFoldDB" id="A0A128A5I5"/>
<protein>
    <submittedName>
        <fullName evidence="7">NADH-quinone oxidoreductase B subunit</fullName>
        <ecNumber evidence="7">1.6.5.3</ecNumber>
    </submittedName>
</protein>
<dbReference type="GO" id="GO:0046872">
    <property type="term" value="F:metal ion binding"/>
    <property type="evidence" value="ECO:0007669"/>
    <property type="project" value="UniProtKB-KW"/>
</dbReference>
<keyword evidence="2" id="KW-0813">Transport</keyword>
<reference evidence="8" key="1">
    <citation type="submission" date="2015-10" db="EMBL/GenBank/DDBJ databases">
        <authorList>
            <person name="Lehtovirta-Morley L.E."/>
            <person name="Vieille C."/>
        </authorList>
    </citation>
    <scope>NUCLEOTIDE SEQUENCE [LARGE SCALE GENOMIC DNA]</scope>
</reference>
<dbReference type="Gene3D" id="3.40.50.12280">
    <property type="match status" value="1"/>
</dbReference>
<dbReference type="GO" id="GO:0051539">
    <property type="term" value="F:4 iron, 4 sulfur cluster binding"/>
    <property type="evidence" value="ECO:0007669"/>
    <property type="project" value="UniProtKB-KW"/>
</dbReference>
<keyword evidence="5" id="KW-0408">Iron</keyword>
<dbReference type="EC" id="1.6.5.3" evidence="7"/>
<organism evidence="7 8">
    <name type="scientific">Nitrosotalea devaniterrae</name>
    <dbReference type="NCBI Taxonomy" id="1078905"/>
    <lineage>
        <taxon>Archaea</taxon>
        <taxon>Nitrososphaerota</taxon>
        <taxon>Nitrososphaeria</taxon>
        <taxon>Nitrosotaleales</taxon>
        <taxon>Nitrosotaleaceae</taxon>
        <taxon>Nitrosotalea</taxon>
    </lineage>
</organism>
<dbReference type="GO" id="GO:0045271">
    <property type="term" value="C:respiratory chain complex I"/>
    <property type="evidence" value="ECO:0007669"/>
    <property type="project" value="TreeGrafter"/>
</dbReference>
<dbReference type="PANTHER" id="PTHR11995">
    <property type="entry name" value="NADH DEHYDROGENASE"/>
    <property type="match status" value="1"/>
</dbReference>
<dbReference type="GO" id="GO:0048038">
    <property type="term" value="F:quinone binding"/>
    <property type="evidence" value="ECO:0007669"/>
    <property type="project" value="InterPro"/>
</dbReference>
<keyword evidence="8" id="KW-1185">Reference proteome</keyword>
<keyword evidence="3" id="KW-1278">Translocase</keyword>
<name>A0A128A5I5_9ARCH</name>
<dbReference type="SUPFAM" id="SSF56770">
    <property type="entry name" value="HydA/Nqo6-like"/>
    <property type="match status" value="1"/>
</dbReference>
<keyword evidence="4 5" id="KW-0520">NAD</keyword>
<evidence type="ECO:0000256" key="3">
    <source>
        <dbReference type="ARBA" id="ARBA00022967"/>
    </source>
</evidence>
<sequence>MLKELLSPDTAPHATNVLVGKLGDVLIKAVGKPFDMAINWGRIYSLWPVHLETACCSVEFGAASSPRYDVERFGIIEAFGSLRQCDLIVVMGTITRKMAPRLRMVYDQMPDPKYVIAMGACAITGGLYFDSYNVLPGIDGVLPVDVYVPGCPPRPETLIQGCMLLQEKIKRTKAK</sequence>
<evidence type="ECO:0000256" key="5">
    <source>
        <dbReference type="RuleBase" id="RU004464"/>
    </source>
</evidence>
<accession>A0A128A5I5</accession>
<dbReference type="GO" id="GO:0016491">
    <property type="term" value="F:oxidoreductase activity"/>
    <property type="evidence" value="ECO:0007669"/>
    <property type="project" value="UniProtKB-KW"/>
</dbReference>
<dbReference type="Pfam" id="PF01058">
    <property type="entry name" value="Oxidored_q6"/>
    <property type="match status" value="1"/>
</dbReference>
<dbReference type="InterPro" id="IPR006137">
    <property type="entry name" value="NADH_UbQ_OxRdtase-like_20kDa"/>
</dbReference>
<dbReference type="GO" id="GO:0009060">
    <property type="term" value="P:aerobic respiration"/>
    <property type="evidence" value="ECO:0007669"/>
    <property type="project" value="TreeGrafter"/>
</dbReference>
<evidence type="ECO:0000256" key="2">
    <source>
        <dbReference type="ARBA" id="ARBA00022448"/>
    </source>
</evidence>
<dbReference type="GO" id="GO:0015990">
    <property type="term" value="P:electron transport coupled proton transport"/>
    <property type="evidence" value="ECO:0007669"/>
    <property type="project" value="TreeGrafter"/>
</dbReference>
<dbReference type="NCBIfam" id="NF005012">
    <property type="entry name" value="PRK06411.1"/>
    <property type="match status" value="1"/>
</dbReference>
<dbReference type="KEGG" id="ndv:NDEV_1829"/>
<dbReference type="PANTHER" id="PTHR11995:SF14">
    <property type="entry name" value="NADH DEHYDROGENASE [UBIQUINONE] IRON-SULFUR PROTEIN 7, MITOCHONDRIAL"/>
    <property type="match status" value="1"/>
</dbReference>
<keyword evidence="7" id="KW-0560">Oxidoreductase</keyword>
<dbReference type="EMBL" id="LN890280">
    <property type="protein sequence ID" value="CUR52591.1"/>
    <property type="molecule type" value="Genomic_DNA"/>
</dbReference>
<evidence type="ECO:0000313" key="8">
    <source>
        <dbReference type="Proteomes" id="UP000196239"/>
    </source>
</evidence>
<keyword evidence="5" id="KW-0411">Iron-sulfur</keyword>
<dbReference type="FunFam" id="3.40.50.12280:FF:000002">
    <property type="entry name" value="NADH-quinone oxidoreductase subunit B"/>
    <property type="match status" value="1"/>
</dbReference>
<keyword evidence="5" id="KW-0479">Metal-binding</keyword>
<comment type="similarity">
    <text evidence="1 5">Belongs to the complex I 20 kDa subunit family.</text>
</comment>
<evidence type="ECO:0000256" key="4">
    <source>
        <dbReference type="ARBA" id="ARBA00023027"/>
    </source>
</evidence>
<dbReference type="InterPro" id="IPR006138">
    <property type="entry name" value="NADH_UQ_OxRdtase_20Kd_su"/>
</dbReference>
<dbReference type="Proteomes" id="UP000196239">
    <property type="component" value="Chromosome 1"/>
</dbReference>
<evidence type="ECO:0000256" key="1">
    <source>
        <dbReference type="ARBA" id="ARBA00009173"/>
    </source>
</evidence>
<proteinExistence type="inferred from homology"/>
<gene>
    <name evidence="7" type="primary">nuoB</name>
    <name evidence="7" type="ORF">NDEV_1829</name>
</gene>
<dbReference type="GO" id="GO:0008137">
    <property type="term" value="F:NADH dehydrogenase (ubiquinone) activity"/>
    <property type="evidence" value="ECO:0007669"/>
    <property type="project" value="InterPro"/>
</dbReference>
<dbReference type="NCBIfam" id="TIGR01957">
    <property type="entry name" value="nuoB_fam"/>
    <property type="match status" value="1"/>
</dbReference>